<keyword evidence="2" id="KW-0256">Endoplasmic reticulum</keyword>
<protein>
    <submittedName>
        <fullName evidence="9">Vacuolar ATPase assembly integral membrane protein VMA21 homolog</fullName>
    </submittedName>
</protein>
<dbReference type="AlphaFoldDB" id="A0A915D375"/>
<sequence length="141" mass="16201">MSTENESEGDLLETCSPSSEPDQDLVDNEFTKDILHSSPIIIRDSEVEEIMYGAESNSIAVSNLVLYSFLIFTLPLLVMYGCYLFLLDYFHLPRDRAALYSGILGAVMVIIIVILFIWRAYVDETRLTRLVDEAKRRRKRD</sequence>
<evidence type="ECO:0000313" key="9">
    <source>
        <dbReference type="WBParaSite" id="jg15082"/>
    </source>
</evidence>
<proteinExistence type="predicted"/>
<dbReference type="Proteomes" id="UP000887574">
    <property type="component" value="Unplaced"/>
</dbReference>
<keyword evidence="1 7" id="KW-0812">Transmembrane</keyword>
<feature type="transmembrane region" description="Helical" evidence="7">
    <location>
        <begin position="98"/>
        <end position="121"/>
    </location>
</feature>
<dbReference type="WBParaSite" id="jg15082">
    <property type="protein sequence ID" value="jg15082"/>
    <property type="gene ID" value="jg15082"/>
</dbReference>
<evidence type="ECO:0000256" key="6">
    <source>
        <dbReference type="SAM" id="MobiDB-lite"/>
    </source>
</evidence>
<keyword evidence="8" id="KW-1185">Reference proteome</keyword>
<feature type="compositionally biased region" description="Acidic residues" evidence="6">
    <location>
        <begin position="1"/>
        <end position="11"/>
    </location>
</feature>
<keyword evidence="5" id="KW-0968">Cytoplasmic vesicle</keyword>
<dbReference type="InterPro" id="IPR019013">
    <property type="entry name" value="Vma21"/>
</dbReference>
<dbReference type="GO" id="GO:0070072">
    <property type="term" value="P:vacuolar proton-transporting V-type ATPase complex assembly"/>
    <property type="evidence" value="ECO:0007669"/>
    <property type="project" value="InterPro"/>
</dbReference>
<keyword evidence="4 7" id="KW-0472">Membrane</keyword>
<name>A0A915D375_9BILA</name>
<evidence type="ECO:0000256" key="1">
    <source>
        <dbReference type="ARBA" id="ARBA00022692"/>
    </source>
</evidence>
<evidence type="ECO:0000256" key="4">
    <source>
        <dbReference type="ARBA" id="ARBA00023136"/>
    </source>
</evidence>
<evidence type="ECO:0000256" key="7">
    <source>
        <dbReference type="SAM" id="Phobius"/>
    </source>
</evidence>
<accession>A0A915D375</accession>
<feature type="region of interest" description="Disordered" evidence="6">
    <location>
        <begin position="1"/>
        <end position="22"/>
    </location>
</feature>
<evidence type="ECO:0000256" key="2">
    <source>
        <dbReference type="ARBA" id="ARBA00022824"/>
    </source>
</evidence>
<reference evidence="9" key="1">
    <citation type="submission" date="2022-11" db="UniProtKB">
        <authorList>
            <consortium name="WormBaseParasite"/>
        </authorList>
    </citation>
    <scope>IDENTIFICATION</scope>
</reference>
<evidence type="ECO:0000256" key="5">
    <source>
        <dbReference type="ARBA" id="ARBA00023329"/>
    </source>
</evidence>
<keyword evidence="3 7" id="KW-1133">Transmembrane helix</keyword>
<dbReference type="GO" id="GO:0031410">
    <property type="term" value="C:cytoplasmic vesicle"/>
    <property type="evidence" value="ECO:0007669"/>
    <property type="project" value="UniProtKB-KW"/>
</dbReference>
<evidence type="ECO:0000313" key="8">
    <source>
        <dbReference type="Proteomes" id="UP000887574"/>
    </source>
</evidence>
<feature type="transmembrane region" description="Helical" evidence="7">
    <location>
        <begin position="64"/>
        <end position="86"/>
    </location>
</feature>
<dbReference type="Pfam" id="PF09446">
    <property type="entry name" value="VMA21"/>
    <property type="match status" value="1"/>
</dbReference>
<organism evidence="8 9">
    <name type="scientific">Ditylenchus dipsaci</name>
    <dbReference type="NCBI Taxonomy" id="166011"/>
    <lineage>
        <taxon>Eukaryota</taxon>
        <taxon>Metazoa</taxon>
        <taxon>Ecdysozoa</taxon>
        <taxon>Nematoda</taxon>
        <taxon>Chromadorea</taxon>
        <taxon>Rhabditida</taxon>
        <taxon>Tylenchina</taxon>
        <taxon>Tylenchomorpha</taxon>
        <taxon>Sphaerularioidea</taxon>
        <taxon>Anguinidae</taxon>
        <taxon>Anguininae</taxon>
        <taxon>Ditylenchus</taxon>
    </lineage>
</organism>
<evidence type="ECO:0000256" key="3">
    <source>
        <dbReference type="ARBA" id="ARBA00022989"/>
    </source>
</evidence>